<feature type="region of interest" description="Disordered" evidence="1">
    <location>
        <begin position="1934"/>
        <end position="1963"/>
    </location>
</feature>
<dbReference type="InterPro" id="IPR029787">
    <property type="entry name" value="Nucleotide_cyclase"/>
</dbReference>
<dbReference type="PANTHER" id="PTHR13484">
    <property type="entry name" value="FIP1-LIKE 1 PROTEIN"/>
    <property type="match status" value="1"/>
</dbReference>
<accession>A0A9K3CQ26</accession>
<dbReference type="SUPFAM" id="SSF55073">
    <property type="entry name" value="Nucleotide cyclase"/>
    <property type="match status" value="1"/>
</dbReference>
<proteinExistence type="predicted"/>
<feature type="region of interest" description="Disordered" evidence="1">
    <location>
        <begin position="1"/>
        <end position="124"/>
    </location>
</feature>
<gene>
    <name evidence="3" type="ORF">KIPB_001059</name>
</gene>
<dbReference type="CDD" id="cd07302">
    <property type="entry name" value="CHD"/>
    <property type="match status" value="1"/>
</dbReference>
<feature type="compositionally biased region" description="Acidic residues" evidence="1">
    <location>
        <begin position="1764"/>
        <end position="1775"/>
    </location>
</feature>
<feature type="compositionally biased region" description="Basic and acidic residues" evidence="1">
    <location>
        <begin position="1193"/>
        <end position="1211"/>
    </location>
</feature>
<dbReference type="PROSITE" id="PS50125">
    <property type="entry name" value="GUANYLATE_CYCLASE_2"/>
    <property type="match status" value="1"/>
</dbReference>
<feature type="compositionally biased region" description="Acidic residues" evidence="1">
    <location>
        <begin position="352"/>
        <end position="364"/>
    </location>
</feature>
<feature type="region of interest" description="Disordered" evidence="1">
    <location>
        <begin position="433"/>
        <end position="470"/>
    </location>
</feature>
<dbReference type="InterPro" id="IPR051187">
    <property type="entry name" value="Pre-mRNA_3'-end_processing_reg"/>
</dbReference>
<feature type="region of interest" description="Disordered" evidence="1">
    <location>
        <begin position="205"/>
        <end position="405"/>
    </location>
</feature>
<dbReference type="GO" id="GO:0035556">
    <property type="term" value="P:intracellular signal transduction"/>
    <property type="evidence" value="ECO:0007669"/>
    <property type="project" value="InterPro"/>
</dbReference>
<feature type="compositionally biased region" description="Polar residues" evidence="1">
    <location>
        <begin position="981"/>
        <end position="993"/>
    </location>
</feature>
<feature type="compositionally biased region" description="Basic and acidic residues" evidence="1">
    <location>
        <begin position="218"/>
        <end position="245"/>
    </location>
</feature>
<feature type="region of interest" description="Disordered" evidence="1">
    <location>
        <begin position="922"/>
        <end position="966"/>
    </location>
</feature>
<evidence type="ECO:0000256" key="1">
    <source>
        <dbReference type="SAM" id="MobiDB-lite"/>
    </source>
</evidence>
<feature type="compositionally biased region" description="Basic and acidic residues" evidence="1">
    <location>
        <begin position="2275"/>
        <end position="2287"/>
    </location>
</feature>
<feature type="compositionally biased region" description="Basic and acidic residues" evidence="1">
    <location>
        <begin position="1222"/>
        <end position="1231"/>
    </location>
</feature>
<feature type="compositionally biased region" description="Polar residues" evidence="1">
    <location>
        <begin position="1448"/>
        <end position="1464"/>
    </location>
</feature>
<feature type="compositionally biased region" description="Polar residues" evidence="1">
    <location>
        <begin position="1479"/>
        <end position="1506"/>
    </location>
</feature>
<organism evidence="3 4">
    <name type="scientific">Kipferlia bialata</name>
    <dbReference type="NCBI Taxonomy" id="797122"/>
    <lineage>
        <taxon>Eukaryota</taxon>
        <taxon>Metamonada</taxon>
        <taxon>Carpediemonas-like organisms</taxon>
        <taxon>Kipferlia</taxon>
    </lineage>
</organism>
<feature type="region of interest" description="Disordered" evidence="1">
    <location>
        <begin position="2452"/>
        <end position="2510"/>
    </location>
</feature>
<keyword evidence="4" id="KW-1185">Reference proteome</keyword>
<feature type="compositionally biased region" description="Basic and acidic residues" evidence="1">
    <location>
        <begin position="1776"/>
        <end position="1797"/>
    </location>
</feature>
<protein>
    <recommendedName>
        <fullName evidence="2">Guanylate cyclase domain-containing protein</fullName>
    </recommendedName>
</protein>
<feature type="region of interest" description="Disordered" evidence="1">
    <location>
        <begin position="2275"/>
        <end position="2327"/>
    </location>
</feature>
<feature type="compositionally biased region" description="Basic and acidic residues" evidence="1">
    <location>
        <begin position="2295"/>
        <end position="2315"/>
    </location>
</feature>
<feature type="compositionally biased region" description="Basic and acidic residues" evidence="1">
    <location>
        <begin position="1726"/>
        <end position="1763"/>
    </location>
</feature>
<feature type="compositionally biased region" description="Basic and acidic residues" evidence="1">
    <location>
        <begin position="2486"/>
        <end position="2510"/>
    </location>
</feature>
<dbReference type="PANTHER" id="PTHR13484:SF0">
    <property type="entry name" value="PRE-MRNA 3'-END-PROCESSING FACTOR FIP1"/>
    <property type="match status" value="1"/>
</dbReference>
<feature type="compositionally biased region" description="Basic and acidic residues" evidence="1">
    <location>
        <begin position="581"/>
        <end position="591"/>
    </location>
</feature>
<feature type="compositionally biased region" description="Basic residues" evidence="1">
    <location>
        <begin position="1400"/>
        <end position="1411"/>
    </location>
</feature>
<dbReference type="GO" id="GO:0009190">
    <property type="term" value="P:cyclic nucleotide biosynthetic process"/>
    <property type="evidence" value="ECO:0007669"/>
    <property type="project" value="InterPro"/>
</dbReference>
<feature type="domain" description="Guanylate cyclase" evidence="2">
    <location>
        <begin position="713"/>
        <end position="881"/>
    </location>
</feature>
<feature type="compositionally biased region" description="Low complexity" evidence="1">
    <location>
        <begin position="1809"/>
        <end position="1838"/>
    </location>
</feature>
<feature type="region of interest" description="Disordered" evidence="1">
    <location>
        <begin position="1395"/>
        <end position="1530"/>
    </location>
</feature>
<feature type="compositionally biased region" description="Basic and acidic residues" evidence="1">
    <location>
        <begin position="928"/>
        <end position="951"/>
    </location>
</feature>
<feature type="region of interest" description="Disordered" evidence="1">
    <location>
        <begin position="2414"/>
        <end position="2437"/>
    </location>
</feature>
<feature type="compositionally biased region" description="Basic and acidic residues" evidence="1">
    <location>
        <begin position="66"/>
        <end position="85"/>
    </location>
</feature>
<dbReference type="GO" id="GO:0005847">
    <property type="term" value="C:mRNA cleavage and polyadenylation specificity factor complex"/>
    <property type="evidence" value="ECO:0007669"/>
    <property type="project" value="TreeGrafter"/>
</dbReference>
<feature type="compositionally biased region" description="Low complexity" evidence="1">
    <location>
        <begin position="206"/>
        <end position="217"/>
    </location>
</feature>
<feature type="region of interest" description="Disordered" evidence="1">
    <location>
        <begin position="1723"/>
        <end position="1838"/>
    </location>
</feature>
<dbReference type="InterPro" id="IPR001054">
    <property type="entry name" value="A/G_cyclase"/>
</dbReference>
<feature type="compositionally biased region" description="Basic residues" evidence="1">
    <location>
        <begin position="2471"/>
        <end position="2481"/>
    </location>
</feature>
<feature type="compositionally biased region" description="Polar residues" evidence="1">
    <location>
        <begin position="256"/>
        <end position="268"/>
    </location>
</feature>
<evidence type="ECO:0000313" key="3">
    <source>
        <dbReference type="EMBL" id="GIQ80285.1"/>
    </source>
</evidence>
<dbReference type="EMBL" id="BDIP01000138">
    <property type="protein sequence ID" value="GIQ80285.1"/>
    <property type="molecule type" value="Genomic_DNA"/>
</dbReference>
<comment type="caution">
    <text evidence="3">The sequence shown here is derived from an EMBL/GenBank/DDBJ whole genome shotgun (WGS) entry which is preliminary data.</text>
</comment>
<evidence type="ECO:0000313" key="4">
    <source>
        <dbReference type="Proteomes" id="UP000265618"/>
    </source>
</evidence>
<feature type="compositionally biased region" description="Polar residues" evidence="1">
    <location>
        <begin position="1056"/>
        <end position="1071"/>
    </location>
</feature>
<feature type="compositionally biased region" description="Basic and acidic residues" evidence="1">
    <location>
        <begin position="1508"/>
        <end position="1525"/>
    </location>
</feature>
<dbReference type="Proteomes" id="UP000265618">
    <property type="component" value="Unassembled WGS sequence"/>
</dbReference>
<sequence length="2534" mass="279687">MLVLFPTMPDNLASLLPSNAQGADGDTSDQAGEEGPRGSESEAEESDSEGLPGLVIRGASTASCLKSEKRKERERERQRERERRAAGVKSSLWTGSGSGSGSDKAKAEGTTGAGQRQTFGAGPIGHIFTPTTSVTPAFGPIADGWYTVVRPDLTRSVCTLPVLSLPPARLPSFLASSVTRVALCFASPQPVAKLGLLIRNAQRHNSPLSRPSLTLSRDGMRRSQRRGDQMRENGERHTYTKSADEGEREEDVPVIRQSSAGGMQRSGTKTGGEREPGQDMDEDEMEAVRRTVSLPQHSHSRGGLMFPRRGIDETYGKQGVRGDVKQHQLRERERILRQMENDSEKRERGDGSDIDTGDDTDEDQTTSSASIEGGLRSGDEGETETDRDTRPAPVQIPSDPDASESLLEAPEGTVLGDMTTTFDWDPISCTALVRPSRDGDRGIEGNMDGDQLPRATTHHNGDREIPKDGAPMSYVDDVFQSMRRPQCLPSPLYYSTCGATASVDPGRVRTLDKTDREASAIFPQAAHRPVFGPHKKAAYEREHQAMKGIQKKIQKRSTLHTPSRPLGVKGSASNMSLPTVTEKHEMEERLKARSRSFRALPDSDSDSADVSKALGEGPEGASRGFSNRGRTGEADWTGVEAVRVRAGSMAGVPNRGSRTLLDSPPSAVPAVRQVLPVGDSPITGTAPYTSACGETPRTKDGEVRLRSRSLLCAVAIVDVRGFTAISECLGPQTSMVFLRRLFARFVSVSERMGGRVVKFLGDGIVLIFRTCHLALCAVSALNVELTLFNSYLRTPPGEASSLAGTPLGMDSPDDAFTIDPDTAAQIKGEMDAGLPELSVGAGISFGIVSIGPVSPVGSRDLAVPCEVSIIGGAFDEASSLEQKTKALGCPILVGQDVVRRANAEVAMACRLMQGATNPVLRPLGFHSAEQRRLQRKREREREKRRSLDRKAPGPGGVRSSSLPDPSASAGCTLCSQGADSDQYNDVKSTSSGGCNEKGERDSAWFETAKERYSVPFTLHNNRVSSFLIDHTSVLPTFTRFMRGAIQRTFRPKSHQCVQCSSGNHSHTQCTHGSERHRPSSGLYQSDDSDDTEEDVHVVDDMANLSEKDASASLDCASCGGIGMGGTSTDSQPAPEVSPLAASLDASLTHAVATFDTYLSENFVTMPPYALARLIGKPYQSRVICTDGLTAIERDQERERERQQEEKEKARSAGESNYHKGPVPRDAKWDDAGGTHTLYQVTAQSDVSGAVLQASRELERDVTRVMDIYERYLDERDDYNDGVPFLPNFPTPLACACTYVDEMPDDEYTQYVELIESTIRQSRTKHFAEHIRTEPYLLSEDRFERYLAGAMVIAKIFRAHYTVPAAFVQPTVSPLGPAFCLRLILCRCIRASREELQKQENRKRRAEARRMKRESSLLQNKVRREESVPAGAYSVVRTSSSGAPVGPQRESSAPSKLPRDTSNTISGATTSDAASRTTSGVMSNSSRTSSNHHGLDSRGNSTTSTLPAQDDRQERERKQKEKDQKVEPPFAPAAYGHLYGPIAATYPGQCIYSCAGFFGEICIQIARRECIRKEREREYVRKAWVELHGDSESDTESEGLESSEEFTEIEGVEISSEPEKAEESEDICESRLEMLAALEKQHVPCVCIKCGGVTSESGPNRRNLSTHLIIRDGRPGDRQGSPDIVSRDGSDVSDVLATSPECVSDAAPARTLLKSASGLSVGMVAADCERQGQREREREREASGGDSSHESGAEAVGDTDHTDATDEERETDSEEAGYERERESWRMQRGERRERRSELGLVMRSGHFFGGSSRSSRSASRSGSSSAANSRGAIGSRGSSIASMRWRSRCRRRVAWEDSPFLMKEIDSVVFSRKHAKELSINPDRKDEVAASFLFEEITRALPPAQVQLARVSPVSPSTKPRFVTPLLGEKGLSTSESVLKARAQERDRERDRERDSLVSSPMSPVSMRVDASAHAPQTMAQYVVTDQSRSLTKVVPNPPALKTTAALGTADGRRIPVDRPLVCSIADNSVKCSAQEWIKPLLDAGHHPTPLTLYLPEVLTRFNCTGGREAFLDTKAFLQTASRLHVFLHAPHRERHTMAIIHSVSDRLKQPEGDEHLCLFDESRERTGMNDRSIRGDILPYLPSPYSPCDRERYRHLIDAVCMQHDSHNPFVGAARPLICPPPFPALAFLDQDLLEHRHRNGLARDFVRYALYARRWTPMVEWFCGSHVNCAIKNDVVAVGMVCREVPNPVVTACAEAGFIRMCRLNREYTTLAKKDRPSPEAKESLPDPLADDEYNKMSRREKERERHRIEKERRARKRRERDPVWQRKEALERAERERAKRIIRDEQIELLGRVSGLVHIPDALMVQTSVMGAGCLTESWVAGAVAEYQYTARHDPLVAQRRVNREKRRVRDMRFDANQRRVERKRQKDAADKDRLRRLAAQAELQRLTGIAPSASENGTVLVSGSGSGHRHRHRRGQTSHRGQGRERERERSERHMQRQGRERVRERDCDRLRPHRGTAFTDAVPTHHANL</sequence>
<feature type="region of interest" description="Disordered" evidence="1">
    <location>
        <begin position="1590"/>
        <end position="1622"/>
    </location>
</feature>
<feature type="region of interest" description="Disordered" evidence="1">
    <location>
        <begin position="1666"/>
        <end position="1692"/>
    </location>
</feature>
<dbReference type="OrthoDB" id="60033at2759"/>
<feature type="region of interest" description="Disordered" evidence="1">
    <location>
        <begin position="554"/>
        <end position="634"/>
    </location>
</feature>
<feature type="compositionally biased region" description="Acidic residues" evidence="1">
    <location>
        <begin position="1591"/>
        <end position="1610"/>
    </location>
</feature>
<feature type="region of interest" description="Disordered" evidence="1">
    <location>
        <begin position="1193"/>
        <end position="1231"/>
    </location>
</feature>
<feature type="compositionally biased region" description="Basic and acidic residues" evidence="1">
    <location>
        <begin position="1942"/>
        <end position="1956"/>
    </location>
</feature>
<feature type="region of interest" description="Disordered" evidence="1">
    <location>
        <begin position="1056"/>
        <end position="1093"/>
    </location>
</feature>
<reference evidence="3 4" key="1">
    <citation type="journal article" date="2018" name="PLoS ONE">
        <title>The draft genome of Kipferlia bialata reveals reductive genome evolution in fornicate parasites.</title>
        <authorList>
            <person name="Tanifuji G."/>
            <person name="Takabayashi S."/>
            <person name="Kume K."/>
            <person name="Takagi M."/>
            <person name="Nakayama T."/>
            <person name="Kamikawa R."/>
            <person name="Inagaki Y."/>
            <person name="Hashimoto T."/>
        </authorList>
    </citation>
    <scope>NUCLEOTIDE SEQUENCE [LARGE SCALE GENOMIC DNA]</scope>
    <source>
        <strain evidence="3">NY0173</strain>
    </source>
</reference>
<name>A0A9K3CQ26_9EUKA</name>
<feature type="compositionally biased region" description="Basic and acidic residues" evidence="1">
    <location>
        <begin position="309"/>
        <end position="351"/>
    </location>
</feature>
<dbReference type="Gene3D" id="3.30.70.1230">
    <property type="entry name" value="Nucleotide cyclase"/>
    <property type="match status" value="1"/>
</dbReference>
<evidence type="ECO:0000259" key="2">
    <source>
        <dbReference type="PROSITE" id="PS50125"/>
    </source>
</evidence>
<feature type="compositionally biased region" description="Low complexity" evidence="1">
    <location>
        <begin position="1465"/>
        <end position="1478"/>
    </location>
</feature>
<feature type="region of interest" description="Disordered" evidence="1">
    <location>
        <begin position="981"/>
        <end position="1000"/>
    </location>
</feature>